<dbReference type="STRING" id="1434232.MAIT1_01736"/>
<evidence type="ECO:0000313" key="3">
    <source>
        <dbReference type="Proteomes" id="UP000194003"/>
    </source>
</evidence>
<dbReference type="InterPro" id="IPR043129">
    <property type="entry name" value="ATPase_NBD"/>
</dbReference>
<feature type="region of interest" description="Disordered" evidence="1">
    <location>
        <begin position="296"/>
        <end position="318"/>
    </location>
</feature>
<accession>A0A1Y2K3J5</accession>
<evidence type="ECO:0000256" key="1">
    <source>
        <dbReference type="SAM" id="MobiDB-lite"/>
    </source>
</evidence>
<name>A0A1Y2K3J5_9PROT</name>
<dbReference type="PANTHER" id="PTHR32432">
    <property type="entry name" value="CELL DIVISION PROTEIN FTSA-RELATED"/>
    <property type="match status" value="1"/>
</dbReference>
<dbReference type="Gene3D" id="3.30.420.40">
    <property type="match status" value="2"/>
</dbReference>
<keyword evidence="3" id="KW-1185">Reference proteome</keyword>
<protein>
    <submittedName>
        <fullName evidence="2">Putative MSHA biogenesis protein MshI</fullName>
    </submittedName>
</protein>
<comment type="caution">
    <text evidence="2">The sequence shown here is derived from an EMBL/GenBank/DDBJ whole genome shotgun (WGS) entry which is preliminary data.</text>
</comment>
<dbReference type="Proteomes" id="UP000194003">
    <property type="component" value="Unassembled WGS sequence"/>
</dbReference>
<dbReference type="EMBL" id="LVJN01000020">
    <property type="protein sequence ID" value="OSM01714.1"/>
    <property type="molecule type" value="Genomic_DNA"/>
</dbReference>
<dbReference type="SUPFAM" id="SSF53067">
    <property type="entry name" value="Actin-like ATPase domain"/>
    <property type="match status" value="1"/>
</dbReference>
<reference evidence="2 3" key="1">
    <citation type="journal article" date="2016" name="BMC Genomics">
        <title>Combined genomic and structural analyses of a cultured magnetotactic bacterium reveals its niche adaptation to a dynamic environment.</title>
        <authorList>
            <person name="Araujo A.C."/>
            <person name="Morillo V."/>
            <person name="Cypriano J."/>
            <person name="Teixeira L.C."/>
            <person name="Leao P."/>
            <person name="Lyra S."/>
            <person name="Almeida L.G."/>
            <person name="Bazylinski D.A."/>
            <person name="Vasconcellos A.T."/>
            <person name="Abreu F."/>
            <person name="Lins U."/>
        </authorList>
    </citation>
    <scope>NUCLEOTIDE SEQUENCE [LARGE SCALE GENOMIC DNA]</scope>
    <source>
        <strain evidence="2 3">IT-1</strain>
    </source>
</reference>
<dbReference type="InterPro" id="IPR050696">
    <property type="entry name" value="FtsA/MreB"/>
</dbReference>
<organism evidence="2 3">
    <name type="scientific">Magnetofaba australis IT-1</name>
    <dbReference type="NCBI Taxonomy" id="1434232"/>
    <lineage>
        <taxon>Bacteria</taxon>
        <taxon>Pseudomonadati</taxon>
        <taxon>Pseudomonadota</taxon>
        <taxon>Magnetococcia</taxon>
        <taxon>Magnetococcales</taxon>
        <taxon>Magnetococcaceae</taxon>
        <taxon>Magnetofaba</taxon>
    </lineage>
</organism>
<proteinExistence type="predicted"/>
<feature type="region of interest" description="Disordered" evidence="1">
    <location>
        <begin position="236"/>
        <end position="260"/>
    </location>
</feature>
<dbReference type="Gene3D" id="3.30.1490.300">
    <property type="match status" value="1"/>
</dbReference>
<evidence type="ECO:0000313" key="2">
    <source>
        <dbReference type="EMBL" id="OSM01714.1"/>
    </source>
</evidence>
<gene>
    <name evidence="2" type="ORF">MAIT1_01736</name>
</gene>
<dbReference type="AlphaFoldDB" id="A0A1Y2K3J5"/>
<feature type="compositionally biased region" description="Acidic residues" evidence="1">
    <location>
        <begin position="250"/>
        <end position="260"/>
    </location>
</feature>
<sequence>MKKAVDSPLWVGLAAMSDGLSVAAVDLSVEPARVDLCDFHPYGQDGRLTADALAALRDPRLRKRPAVAVLSSGSYQLFPFESPKGVPDQELRNAVALLAQDRLESDPLTTVVDVFDMPDGHAGGDMVFVAAAPQERILPLIDLAEEATVKLDRIDIEDLALANLTRNLPEIENGVALLRLGLRDGLLMVVVGDALYLSRPIPSGLADIAESVGGLETLNSAAEADEAYRKALLGEEPPAHEPTAQPESEQPGEESQEEPLEAITDADSLESWSWGDTPALETPDFFDSGWDLGEEAEQEDASLALAPQDEPPPEPWTPEVERLLRDSSALDEICREAQRTLDYYESYFRRQGVASLYILPPCMEIPGLREAVSDRLSARIKWYAPEVWLNLANGEAISTRALARGLPAIGAALGAR</sequence>
<dbReference type="PANTHER" id="PTHR32432:SF3">
    <property type="entry name" value="ETHANOLAMINE UTILIZATION PROTEIN EUTJ"/>
    <property type="match status" value="1"/>
</dbReference>